<feature type="signal peptide" evidence="5">
    <location>
        <begin position="1"/>
        <end position="23"/>
    </location>
</feature>
<protein>
    <submittedName>
        <fullName evidence="7">Amino acid ABC transporter substrate-binding protein</fullName>
    </submittedName>
</protein>
<sequence length="241" mass="26955">MKYFTGIAKCFLCCILTFKSVFAVEVAELRIGTEGMYPPFEFYKDGELTGFDVDLGNLVAQQLGVKPVFVDMTFNSLFPAVNIGKIDVAIATISASEAKKKNFAFSDPYYEDTIGMLYINDKITKKEDLSGKIIGIQFGTTGNTAWINQNCKEPKIVYMDNNNMLVEALKAKRLDVVIVDVPQAKYFAKNNKLKWKLLGSISDGYRIVMKKDSKLLPKVNDALKTLTNNGEIGKLKKKWGL</sequence>
<feature type="chain" id="PRO_5045820185" evidence="5">
    <location>
        <begin position="24"/>
        <end position="241"/>
    </location>
</feature>
<evidence type="ECO:0000313" key="7">
    <source>
        <dbReference type="EMBL" id="WPX97667.1"/>
    </source>
</evidence>
<evidence type="ECO:0000256" key="2">
    <source>
        <dbReference type="ARBA" id="ARBA00010333"/>
    </source>
</evidence>
<reference evidence="7" key="1">
    <citation type="submission" date="2022-10" db="EMBL/GenBank/DDBJ databases">
        <title>Host association and intracellularity evolved multiple times independently in the Rickettsiales.</title>
        <authorList>
            <person name="Castelli M."/>
            <person name="Nardi T."/>
            <person name="Gammuto L."/>
            <person name="Bellinzona G."/>
            <person name="Sabaneyeva E."/>
            <person name="Potekhin A."/>
            <person name="Serra V."/>
            <person name="Petroni G."/>
            <person name="Sassera D."/>
        </authorList>
    </citation>
    <scope>NUCLEOTIDE SEQUENCE [LARGE SCALE GENOMIC DNA]</scope>
    <source>
        <strain evidence="7">US_Bl 11III1</strain>
    </source>
</reference>
<dbReference type="SUPFAM" id="SSF53850">
    <property type="entry name" value="Periplasmic binding protein-like II"/>
    <property type="match status" value="1"/>
</dbReference>
<proteinExistence type="inferred from homology"/>
<dbReference type="CDD" id="cd13530">
    <property type="entry name" value="PBP2_peptides_like"/>
    <property type="match status" value="1"/>
</dbReference>
<feature type="domain" description="Solute-binding protein family 3/N-terminal" evidence="6">
    <location>
        <begin position="28"/>
        <end position="241"/>
    </location>
</feature>
<dbReference type="PANTHER" id="PTHR35936">
    <property type="entry name" value="MEMBRANE-BOUND LYTIC MUREIN TRANSGLYCOSYLASE F"/>
    <property type="match status" value="1"/>
</dbReference>
<dbReference type="Proteomes" id="UP001325140">
    <property type="component" value="Chromosome"/>
</dbReference>
<keyword evidence="3 5" id="KW-0732">Signal</keyword>
<evidence type="ECO:0000259" key="6">
    <source>
        <dbReference type="SMART" id="SM00062"/>
    </source>
</evidence>
<evidence type="ECO:0000256" key="4">
    <source>
        <dbReference type="RuleBase" id="RU003744"/>
    </source>
</evidence>
<gene>
    <name evidence="7" type="ORF">Fokcrypt_00176</name>
</gene>
<dbReference type="SMART" id="SM00062">
    <property type="entry name" value="PBPb"/>
    <property type="match status" value="1"/>
</dbReference>
<evidence type="ECO:0000256" key="5">
    <source>
        <dbReference type="SAM" id="SignalP"/>
    </source>
</evidence>
<evidence type="ECO:0000256" key="1">
    <source>
        <dbReference type="ARBA" id="ARBA00004196"/>
    </source>
</evidence>
<evidence type="ECO:0000313" key="8">
    <source>
        <dbReference type="Proteomes" id="UP001325140"/>
    </source>
</evidence>
<dbReference type="PANTHER" id="PTHR35936:SF19">
    <property type="entry name" value="AMINO-ACID-BINDING PROTEIN YXEM-RELATED"/>
    <property type="match status" value="1"/>
</dbReference>
<dbReference type="InterPro" id="IPR018313">
    <property type="entry name" value="SBP_3_CS"/>
</dbReference>
<comment type="similarity">
    <text evidence="2 4">Belongs to the bacterial solute-binding protein 3 family.</text>
</comment>
<evidence type="ECO:0000256" key="3">
    <source>
        <dbReference type="ARBA" id="ARBA00022729"/>
    </source>
</evidence>
<accession>A0ABZ0UQ36</accession>
<name>A0ABZ0UQ36_9RICK</name>
<dbReference type="PROSITE" id="PS01039">
    <property type="entry name" value="SBP_BACTERIAL_3"/>
    <property type="match status" value="1"/>
</dbReference>
<keyword evidence="8" id="KW-1185">Reference proteome</keyword>
<organism evidence="7 8">
    <name type="scientific">Candidatus Fokinia crypta</name>
    <dbReference type="NCBI Taxonomy" id="1920990"/>
    <lineage>
        <taxon>Bacteria</taxon>
        <taxon>Pseudomonadati</taxon>
        <taxon>Pseudomonadota</taxon>
        <taxon>Alphaproteobacteria</taxon>
        <taxon>Rickettsiales</taxon>
        <taxon>Candidatus Midichloriaceae</taxon>
        <taxon>Candidatus Fokinia</taxon>
    </lineage>
</organism>
<dbReference type="Pfam" id="PF00497">
    <property type="entry name" value="SBP_bac_3"/>
    <property type="match status" value="1"/>
</dbReference>
<dbReference type="Gene3D" id="3.40.190.10">
    <property type="entry name" value="Periplasmic binding protein-like II"/>
    <property type="match status" value="2"/>
</dbReference>
<dbReference type="RefSeq" id="WP_323722322.1">
    <property type="nucleotide sequence ID" value="NZ_CP110343.1"/>
</dbReference>
<dbReference type="EMBL" id="CP110343">
    <property type="protein sequence ID" value="WPX97667.1"/>
    <property type="molecule type" value="Genomic_DNA"/>
</dbReference>
<dbReference type="InterPro" id="IPR001638">
    <property type="entry name" value="Solute-binding_3/MltF_N"/>
</dbReference>
<comment type="subcellular location">
    <subcellularLocation>
        <location evidence="1">Cell envelope</location>
    </subcellularLocation>
</comment>